<dbReference type="PATRIC" id="fig|1685127.3.peg.1534"/>
<gene>
    <name evidence="1" type="ORF">AC482_05675</name>
</gene>
<accession>A0A0M0BMI2</accession>
<reference evidence="1 2" key="1">
    <citation type="submission" date="2015-06" db="EMBL/GenBank/DDBJ databases">
        <title>New insights into the roles of widespread benthic archaea in carbon and nitrogen cycling.</title>
        <authorList>
            <person name="Lazar C.S."/>
            <person name="Baker B.J."/>
            <person name="Seitz K.W."/>
            <person name="Hyde A.S."/>
            <person name="Dick G.J."/>
            <person name="Hinrichs K.-U."/>
            <person name="Teske A.P."/>
        </authorList>
    </citation>
    <scope>NUCLEOTIDE SEQUENCE [LARGE SCALE GENOMIC DNA]</scope>
    <source>
        <strain evidence="1">DG-45</strain>
    </source>
</reference>
<evidence type="ECO:0000313" key="1">
    <source>
        <dbReference type="EMBL" id="KON29763.1"/>
    </source>
</evidence>
<dbReference type="EMBL" id="LFWZ01000052">
    <property type="protein sequence ID" value="KON29763.1"/>
    <property type="molecule type" value="Genomic_DNA"/>
</dbReference>
<sequence length="251" mass="26725">MDLALKRQVVLTVAESKRLIAKGVAALPEVRRAMAEGMVVVATGTTNAYVLEELWGRRIDKRRYRSGITAPGEPERHEAPQAEPIPDVVFRRGAVAEGLNRYDAVDHMGRGDVYIKGANALDYLGRAAGVLIGSPEGGTVGAVLGKVIGKKIHLVIPVGLEKLVYEDINELHRLASQGDYEGPSMWPIAGTIVTEIEALEVLTGVEATLYAAGGIAGAEGAVRLLLTGGREQVEAALGLVESIKGEPRYLL</sequence>
<protein>
    <submittedName>
        <fullName evidence="1">Uncharacterized protein</fullName>
    </submittedName>
</protein>
<organism evidence="1 2">
    <name type="scientific">miscellaneous Crenarchaeota group-15 archaeon DG-45</name>
    <dbReference type="NCBI Taxonomy" id="1685127"/>
    <lineage>
        <taxon>Archaea</taxon>
        <taxon>Candidatus Bathyarchaeota</taxon>
        <taxon>MCG-15</taxon>
    </lineage>
</organism>
<evidence type="ECO:0000313" key="2">
    <source>
        <dbReference type="Proteomes" id="UP000037210"/>
    </source>
</evidence>
<dbReference type="AlphaFoldDB" id="A0A0M0BMI2"/>
<comment type="caution">
    <text evidence="1">The sequence shown here is derived from an EMBL/GenBank/DDBJ whole genome shotgun (WGS) entry which is preliminary data.</text>
</comment>
<name>A0A0M0BMI2_9ARCH</name>
<proteinExistence type="predicted"/>
<dbReference type="Proteomes" id="UP000037210">
    <property type="component" value="Unassembled WGS sequence"/>
</dbReference>